<reference evidence="1" key="1">
    <citation type="journal article" date="2010" name="Science">
        <title>Plasticity of animal genome architecture unmasked by rapid evolution of a pelagic tunicate.</title>
        <authorList>
            <person name="Denoeud F."/>
            <person name="Henriet S."/>
            <person name="Mungpakdee S."/>
            <person name="Aury J.M."/>
            <person name="Da Silva C."/>
            <person name="Brinkmann H."/>
            <person name="Mikhaleva J."/>
            <person name="Olsen L.C."/>
            <person name="Jubin C."/>
            <person name="Canestro C."/>
            <person name="Bouquet J.M."/>
            <person name="Danks G."/>
            <person name="Poulain J."/>
            <person name="Campsteijn C."/>
            <person name="Adamski M."/>
            <person name="Cross I."/>
            <person name="Yadetie F."/>
            <person name="Muffato M."/>
            <person name="Louis A."/>
            <person name="Butcher S."/>
            <person name="Tsagkogeorga G."/>
            <person name="Konrad A."/>
            <person name="Singh S."/>
            <person name="Jensen M.F."/>
            <person name="Cong E.H."/>
            <person name="Eikeseth-Otteraa H."/>
            <person name="Noel B."/>
            <person name="Anthouard V."/>
            <person name="Porcel B.M."/>
            <person name="Kachouri-Lafond R."/>
            <person name="Nishino A."/>
            <person name="Ugolini M."/>
            <person name="Chourrout P."/>
            <person name="Nishida H."/>
            <person name="Aasland R."/>
            <person name="Huzurbazar S."/>
            <person name="Westhof E."/>
            <person name="Delsuc F."/>
            <person name="Lehrach H."/>
            <person name="Reinhardt R."/>
            <person name="Weissenbach J."/>
            <person name="Roy S.W."/>
            <person name="Artiguenave F."/>
            <person name="Postlethwait J.H."/>
            <person name="Manak J.R."/>
            <person name="Thompson E.M."/>
            <person name="Jaillon O."/>
            <person name="Du Pasquier L."/>
            <person name="Boudinot P."/>
            <person name="Liberles D.A."/>
            <person name="Volff J.N."/>
            <person name="Philippe H."/>
            <person name="Lenhard B."/>
            <person name="Roest Crollius H."/>
            <person name="Wincker P."/>
            <person name="Chourrout D."/>
        </authorList>
    </citation>
    <scope>NUCLEOTIDE SEQUENCE [LARGE SCALE GENOMIC DNA]</scope>
</reference>
<dbReference type="InParanoid" id="E4WWS7"/>
<evidence type="ECO:0000313" key="2">
    <source>
        <dbReference type="Proteomes" id="UP000001307"/>
    </source>
</evidence>
<organism evidence="1">
    <name type="scientific">Oikopleura dioica</name>
    <name type="common">Tunicate</name>
    <dbReference type="NCBI Taxonomy" id="34765"/>
    <lineage>
        <taxon>Eukaryota</taxon>
        <taxon>Metazoa</taxon>
        <taxon>Chordata</taxon>
        <taxon>Tunicata</taxon>
        <taxon>Appendicularia</taxon>
        <taxon>Copelata</taxon>
        <taxon>Oikopleuridae</taxon>
        <taxon>Oikopleura</taxon>
    </lineage>
</organism>
<name>E4WWS7_OIKDI</name>
<protein>
    <submittedName>
        <fullName evidence="1">Uncharacterized protein</fullName>
    </submittedName>
</protein>
<dbReference type="AlphaFoldDB" id="E4WWS7"/>
<evidence type="ECO:0000313" key="1">
    <source>
        <dbReference type="EMBL" id="CBY21819.1"/>
    </source>
</evidence>
<dbReference type="EMBL" id="FN653018">
    <property type="protein sequence ID" value="CBY21819.1"/>
    <property type="molecule type" value="Genomic_DNA"/>
</dbReference>
<accession>E4WWS7</accession>
<proteinExistence type="predicted"/>
<keyword evidence="2" id="KW-1185">Reference proteome</keyword>
<gene>
    <name evidence="1" type="ORF">GSOID_T00011347001</name>
</gene>
<dbReference type="Proteomes" id="UP000001307">
    <property type="component" value="Unassembled WGS sequence"/>
</dbReference>
<sequence length="99" mass="11217">MIFGIQLQIIRKRKTTTSDLNEHLSTWRSSRAQTRVVCDRAAAVTLSTGPNVSLMCHWGEGVTLIRSGGVRQTRKTDKHTARTVNCNFPSRPIENFEFQ</sequence>